<dbReference type="Proteomes" id="UP000663720">
    <property type="component" value="Chromosome"/>
</dbReference>
<evidence type="ECO:0000313" key="2">
    <source>
        <dbReference type="Proteomes" id="UP000663720"/>
    </source>
</evidence>
<evidence type="ECO:0000313" key="1">
    <source>
        <dbReference type="EMBL" id="QTA80528.1"/>
    </source>
</evidence>
<sequence length="534" mass="62560">MGVYVKLSILSDQIPDKEWNEFYDESLIFLKKYSDEIMGFREEIKGSIKRHVYSREIEHNKDDPQKRHWAAIGDFFSKETGETFCLYYDINHYFHGKYKSERCDDILLHMIDDYNDSEGKRAGHFCDIFNNKTQGYSYHIPMLAVAMICEDRFTELAAVSGNIDIYQARKAKILIREILNKEVHLPVCTDTVRLYNRIKRYYNDIRGIHYFELIYRGSENDLYKELQDVYDIEIIKQWFIENLMKFNSPASFGAIDMFIAWLNATQDLETLCNMACIDPKGPGFNPVEFASALASTWISIDKTRQGLMDIFLKPRGETDTVFSQFGMMLMDMGGFKGRNMKFHLDQDQVLSKIKELFPLDFPDIKKTFVNKNNKEKEKLDSLKDPVARLEKSVSEDNSDPLGDTFPVLESMKDATKEQRFMLKGAAAGMRRLRRNLSDEEEERLYMPNDELINMIILLTEKVGPKLSEDAWNWIDNEDNTELLRFLVLLVMIDNGEQKFWNMRKGILENKKLAKEVFELYNDPDIESVLEELEE</sequence>
<organism evidence="1 2">
    <name type="scientific">Desulfonema limicola</name>
    <dbReference type="NCBI Taxonomy" id="45656"/>
    <lineage>
        <taxon>Bacteria</taxon>
        <taxon>Pseudomonadati</taxon>
        <taxon>Thermodesulfobacteriota</taxon>
        <taxon>Desulfobacteria</taxon>
        <taxon>Desulfobacterales</taxon>
        <taxon>Desulfococcaceae</taxon>
        <taxon>Desulfonema</taxon>
    </lineage>
</organism>
<dbReference type="EMBL" id="CP061799">
    <property type="protein sequence ID" value="QTA80528.1"/>
    <property type="molecule type" value="Genomic_DNA"/>
</dbReference>
<dbReference type="KEGG" id="dli:dnl_28330"/>
<keyword evidence="2" id="KW-1185">Reference proteome</keyword>
<protein>
    <submittedName>
        <fullName evidence="1">Uncharacterized protein</fullName>
    </submittedName>
</protein>
<dbReference type="RefSeq" id="WP_207692173.1">
    <property type="nucleotide sequence ID" value="NZ_CP061799.1"/>
</dbReference>
<proteinExistence type="predicted"/>
<gene>
    <name evidence="1" type="ORF">dnl_28330</name>
</gene>
<dbReference type="AlphaFoldDB" id="A0A975B876"/>
<name>A0A975B876_9BACT</name>
<accession>A0A975B876</accession>
<reference evidence="1" key="1">
    <citation type="journal article" date="2021" name="Microb. Physiol.">
        <title>Proteogenomic Insights into the Physiology of Marine, Sulfate-Reducing, Filamentous Desulfonema limicola and Desulfonema magnum.</title>
        <authorList>
            <person name="Schnaars V."/>
            <person name="Wohlbrand L."/>
            <person name="Scheve S."/>
            <person name="Hinrichs C."/>
            <person name="Reinhardt R."/>
            <person name="Rabus R."/>
        </authorList>
    </citation>
    <scope>NUCLEOTIDE SEQUENCE</scope>
    <source>
        <strain evidence="1">5ac10</strain>
    </source>
</reference>